<organism evidence="2 3">
    <name type="scientific">Phascolomyces articulosus</name>
    <dbReference type="NCBI Taxonomy" id="60185"/>
    <lineage>
        <taxon>Eukaryota</taxon>
        <taxon>Fungi</taxon>
        <taxon>Fungi incertae sedis</taxon>
        <taxon>Mucoromycota</taxon>
        <taxon>Mucoromycotina</taxon>
        <taxon>Mucoromycetes</taxon>
        <taxon>Mucorales</taxon>
        <taxon>Lichtheimiaceae</taxon>
        <taxon>Phascolomyces</taxon>
    </lineage>
</organism>
<comment type="caution">
    <text evidence="2">The sequence shown here is derived from an EMBL/GenBank/DDBJ whole genome shotgun (WGS) entry which is preliminary data.</text>
</comment>
<gene>
    <name evidence="2" type="ORF">BDA99DRAFT_534386</name>
</gene>
<protein>
    <submittedName>
        <fullName evidence="2">Uncharacterized protein</fullName>
    </submittedName>
</protein>
<accession>A0AAD5PHA0</accession>
<evidence type="ECO:0000256" key="1">
    <source>
        <dbReference type="SAM" id="Phobius"/>
    </source>
</evidence>
<reference evidence="2" key="2">
    <citation type="submission" date="2023-02" db="EMBL/GenBank/DDBJ databases">
        <authorList>
            <consortium name="DOE Joint Genome Institute"/>
            <person name="Mondo S.J."/>
            <person name="Chang Y."/>
            <person name="Wang Y."/>
            <person name="Ahrendt S."/>
            <person name="Andreopoulos W."/>
            <person name="Barry K."/>
            <person name="Beard J."/>
            <person name="Benny G.L."/>
            <person name="Blankenship S."/>
            <person name="Bonito G."/>
            <person name="Cuomo C."/>
            <person name="Desiro A."/>
            <person name="Gervers K.A."/>
            <person name="Hundley H."/>
            <person name="Kuo A."/>
            <person name="LaButti K."/>
            <person name="Lang B.F."/>
            <person name="Lipzen A."/>
            <person name="O'Donnell K."/>
            <person name="Pangilinan J."/>
            <person name="Reynolds N."/>
            <person name="Sandor L."/>
            <person name="Smith M.W."/>
            <person name="Tsang A."/>
            <person name="Grigoriev I.V."/>
            <person name="Stajich J.E."/>
            <person name="Spatafora J.W."/>
        </authorList>
    </citation>
    <scope>NUCLEOTIDE SEQUENCE</scope>
    <source>
        <strain evidence="2">RSA 2281</strain>
    </source>
</reference>
<sequence>MATQLTLPRHMLQMPVQLTSATTTIASLSSQSPQGEIEMYLILHQVQQSICIYQIFVEFMWLLFMNYSIFVQNIVLMTQFVLSNIITTRNSRRKTHNLAYLLGENVQYDEFLDQLWKCKPDFSVL</sequence>
<dbReference type="Proteomes" id="UP001209540">
    <property type="component" value="Unassembled WGS sequence"/>
</dbReference>
<evidence type="ECO:0000313" key="3">
    <source>
        <dbReference type="Proteomes" id="UP001209540"/>
    </source>
</evidence>
<feature type="transmembrane region" description="Helical" evidence="1">
    <location>
        <begin position="64"/>
        <end position="86"/>
    </location>
</feature>
<keyword evidence="3" id="KW-1185">Reference proteome</keyword>
<proteinExistence type="predicted"/>
<dbReference type="EMBL" id="JAIXMP010000006">
    <property type="protein sequence ID" value="KAI9271917.1"/>
    <property type="molecule type" value="Genomic_DNA"/>
</dbReference>
<keyword evidence="1" id="KW-0472">Membrane</keyword>
<dbReference type="AlphaFoldDB" id="A0AAD5PHA0"/>
<evidence type="ECO:0000313" key="2">
    <source>
        <dbReference type="EMBL" id="KAI9271917.1"/>
    </source>
</evidence>
<keyword evidence="1" id="KW-0812">Transmembrane</keyword>
<name>A0AAD5PHA0_9FUNG</name>
<reference evidence="2" key="1">
    <citation type="journal article" date="2022" name="IScience">
        <title>Evolution of zygomycete secretomes and the origins of terrestrial fungal ecologies.</title>
        <authorList>
            <person name="Chang Y."/>
            <person name="Wang Y."/>
            <person name="Mondo S."/>
            <person name="Ahrendt S."/>
            <person name="Andreopoulos W."/>
            <person name="Barry K."/>
            <person name="Beard J."/>
            <person name="Benny G.L."/>
            <person name="Blankenship S."/>
            <person name="Bonito G."/>
            <person name="Cuomo C."/>
            <person name="Desiro A."/>
            <person name="Gervers K.A."/>
            <person name="Hundley H."/>
            <person name="Kuo A."/>
            <person name="LaButti K."/>
            <person name="Lang B.F."/>
            <person name="Lipzen A."/>
            <person name="O'Donnell K."/>
            <person name="Pangilinan J."/>
            <person name="Reynolds N."/>
            <person name="Sandor L."/>
            <person name="Smith M.E."/>
            <person name="Tsang A."/>
            <person name="Grigoriev I.V."/>
            <person name="Stajich J.E."/>
            <person name="Spatafora J.W."/>
        </authorList>
    </citation>
    <scope>NUCLEOTIDE SEQUENCE</scope>
    <source>
        <strain evidence="2">RSA 2281</strain>
    </source>
</reference>
<keyword evidence="1" id="KW-1133">Transmembrane helix</keyword>